<dbReference type="InterPro" id="IPR053029">
    <property type="entry name" value="RNA_pol_I-specific_init_factor"/>
</dbReference>
<dbReference type="OrthoDB" id="5346740at2759"/>
<feature type="compositionally biased region" description="Polar residues" evidence="1">
    <location>
        <begin position="72"/>
        <end position="87"/>
    </location>
</feature>
<gene>
    <name evidence="3" type="ORF">VFPPC_14514</name>
</gene>
<dbReference type="RefSeq" id="XP_018140663.1">
    <property type="nucleotide sequence ID" value="XM_018292282.1"/>
</dbReference>
<dbReference type="Proteomes" id="UP000078397">
    <property type="component" value="Unassembled WGS sequence"/>
</dbReference>
<feature type="domain" description="Extracellular mutant protein 11 C-terminal" evidence="2">
    <location>
        <begin position="345"/>
        <end position="475"/>
    </location>
</feature>
<evidence type="ECO:0000256" key="1">
    <source>
        <dbReference type="SAM" id="MobiDB-lite"/>
    </source>
</evidence>
<sequence>MQPGLKAKGRGLQAFVRGKSDGNAHYNASAEKPSQPELEKRSATPNANEYIPSRQELAEFARLPLPGAFRKSSPQPSGQLGNGQNAPSPVRRGFGSPARPPVSRVQSTHAQHDIFNGSQLGENFMNSGLSTPVNESEDLIIRPTHGIKAEEPRADGNQIQSLPPRHSQPTAGRNDEFSVARDGRLSVVPGVPRYHPSEMKDGFQNNNAQQLKPFRSQNAPYTFPAQSLHGPAKLPMRGVRINRALPPATNALTIEQDEVKSRFIERGAGNWEERIVEEKINESILVNDSDDDFEAHGPYGGMKVASKVKLQNGFHPRVTREDRLSTKPSRNIPAKEKKRRRPSLDYDDKILSSMTYQDLQEEPFDVVPQALGMNGGHDASASKLTTRLEQFQQQGEREQHQFFSNMSIDDWENSGDWFADQFSGIMNRLRNARREKRQMIREFETEASHREEAIRVRTDTIDRKLTRMKHDGQRVVGDKDF</sequence>
<dbReference type="GO" id="GO:0017025">
    <property type="term" value="F:TBP-class protein binding"/>
    <property type="evidence" value="ECO:0007669"/>
    <property type="project" value="TreeGrafter"/>
</dbReference>
<dbReference type="PANTHER" id="PTHR28244">
    <property type="entry name" value="RNA POLYMERASE I-SPECIFIC TRANSCRIPTION INITIATION FACTOR RRN11"/>
    <property type="match status" value="1"/>
</dbReference>
<evidence type="ECO:0000313" key="3">
    <source>
        <dbReference type="EMBL" id="OAQ63083.1"/>
    </source>
</evidence>
<dbReference type="GO" id="GO:0001164">
    <property type="term" value="F:RNA polymerase I core promoter sequence-specific DNA binding"/>
    <property type="evidence" value="ECO:0007669"/>
    <property type="project" value="TreeGrafter"/>
</dbReference>
<reference evidence="3 4" key="1">
    <citation type="journal article" date="2016" name="PLoS Pathog.">
        <title>Biosynthesis of antibiotic leucinostatins in bio-control fungus Purpureocillium lilacinum and their inhibition on phytophthora revealed by genome mining.</title>
        <authorList>
            <person name="Wang G."/>
            <person name="Liu Z."/>
            <person name="Lin R."/>
            <person name="Li E."/>
            <person name="Mao Z."/>
            <person name="Ling J."/>
            <person name="Yang Y."/>
            <person name="Yin W.B."/>
            <person name="Xie B."/>
        </authorList>
    </citation>
    <scope>NUCLEOTIDE SEQUENCE [LARGE SCALE GENOMIC DNA]</scope>
    <source>
        <strain evidence="3">170</strain>
    </source>
</reference>
<accession>A0A179FDE4</accession>
<dbReference type="KEGG" id="pchm:VFPPC_14514"/>
<dbReference type="GO" id="GO:0042790">
    <property type="term" value="P:nucleolar large rRNA transcription by RNA polymerase I"/>
    <property type="evidence" value="ECO:0007669"/>
    <property type="project" value="TreeGrafter"/>
</dbReference>
<dbReference type="InterPro" id="IPR029178">
    <property type="entry name" value="Ecm11_C"/>
</dbReference>
<feature type="region of interest" description="Disordered" evidence="1">
    <location>
        <begin position="314"/>
        <end position="344"/>
    </location>
</feature>
<comment type="caution">
    <text evidence="3">The sequence shown here is derived from an EMBL/GenBank/DDBJ whole genome shotgun (WGS) entry which is preliminary data.</text>
</comment>
<organism evidence="3 4">
    <name type="scientific">Pochonia chlamydosporia 170</name>
    <dbReference type="NCBI Taxonomy" id="1380566"/>
    <lineage>
        <taxon>Eukaryota</taxon>
        <taxon>Fungi</taxon>
        <taxon>Dikarya</taxon>
        <taxon>Ascomycota</taxon>
        <taxon>Pezizomycotina</taxon>
        <taxon>Sordariomycetes</taxon>
        <taxon>Hypocreomycetidae</taxon>
        <taxon>Hypocreales</taxon>
        <taxon>Clavicipitaceae</taxon>
        <taxon>Pochonia</taxon>
    </lineage>
</organism>
<dbReference type="EMBL" id="LSBJ02000006">
    <property type="protein sequence ID" value="OAQ63083.1"/>
    <property type="molecule type" value="Genomic_DNA"/>
</dbReference>
<feature type="region of interest" description="Disordered" evidence="1">
    <location>
        <begin position="148"/>
        <end position="175"/>
    </location>
</feature>
<dbReference type="STRING" id="1380566.A0A179FDE4"/>
<evidence type="ECO:0000313" key="4">
    <source>
        <dbReference type="Proteomes" id="UP000078397"/>
    </source>
</evidence>
<dbReference type="AlphaFoldDB" id="A0A179FDE4"/>
<proteinExistence type="predicted"/>
<dbReference type="GeneID" id="28856276"/>
<dbReference type="PANTHER" id="PTHR28244:SF1">
    <property type="entry name" value="RNA POLYMERASE I-SPECIFIC TRANSCRIPTION INITIATION FACTOR RRN11"/>
    <property type="match status" value="1"/>
</dbReference>
<dbReference type="Pfam" id="PF15463">
    <property type="entry name" value="ECM11"/>
    <property type="match status" value="1"/>
</dbReference>
<keyword evidence="4" id="KW-1185">Reference proteome</keyword>
<evidence type="ECO:0000259" key="2">
    <source>
        <dbReference type="Pfam" id="PF15463"/>
    </source>
</evidence>
<feature type="region of interest" description="Disordered" evidence="1">
    <location>
        <begin position="1"/>
        <end position="109"/>
    </location>
</feature>
<feature type="compositionally biased region" description="Polar residues" evidence="1">
    <location>
        <begin position="157"/>
        <end position="171"/>
    </location>
</feature>
<protein>
    <submittedName>
        <fullName evidence="3">Extracellular mutant protein 11 domain-containing protein</fullName>
    </submittedName>
</protein>
<name>A0A179FDE4_METCM</name>
<dbReference type="GO" id="GO:0070860">
    <property type="term" value="C:RNA polymerase I core factor complex"/>
    <property type="evidence" value="ECO:0007669"/>
    <property type="project" value="TreeGrafter"/>
</dbReference>